<dbReference type="PROSITE" id="PS51253">
    <property type="entry name" value="HTH_CENPB"/>
    <property type="match status" value="1"/>
</dbReference>
<comment type="caution">
    <text evidence="3">The sequence shown here is derived from an EMBL/GenBank/DDBJ whole genome shotgun (WGS) entry which is preliminary data.</text>
</comment>
<name>A0ABD1YUN4_9MARC</name>
<sequence>MSFSRVALSDGEKQRICLIAKKAGPTIKQRDLPQLVTKDLGKTISRTTVSKVIKDSSKWLNMDFSLQRTNVKCHRPAKWPGLEKALIVWFNQMRARNAYLSEAMLKEKAESIELLNHENFQASKGWVRRFKLRHQIETYVLHGEVGDASTEGIRLAKESVPKLIRDGQKSRKERITLGLCTNVLRTEKWMPVVITLAKRPWCFDKIWQPSSVSHYFFNKKAWMTSEAIVWSAQVWQDTSTSTVRNCWRKASILPVAWNADIQVQDERRTAKDTLELTDLDNLISALNLGADALTTEEYVSLARENDMEEELTDAVLAEIAQSLTEPLAAVEDLIIEEEDCRERALPTVSLANA</sequence>
<dbReference type="Gene3D" id="1.10.10.60">
    <property type="entry name" value="Homeodomain-like"/>
    <property type="match status" value="2"/>
</dbReference>
<proteinExistence type="predicted"/>
<dbReference type="GO" id="GO:0003677">
    <property type="term" value="F:DNA binding"/>
    <property type="evidence" value="ECO:0007669"/>
    <property type="project" value="UniProtKB-KW"/>
</dbReference>
<evidence type="ECO:0000259" key="2">
    <source>
        <dbReference type="PROSITE" id="PS51253"/>
    </source>
</evidence>
<dbReference type="AlphaFoldDB" id="A0ABD1YUN4"/>
<dbReference type="InterPro" id="IPR006600">
    <property type="entry name" value="HTH_CenpB_DNA-bd_dom"/>
</dbReference>
<reference evidence="3 4" key="1">
    <citation type="submission" date="2024-09" db="EMBL/GenBank/DDBJ databases">
        <title>Chromosome-scale assembly of Riccia fluitans.</title>
        <authorList>
            <person name="Paukszto L."/>
            <person name="Sawicki J."/>
            <person name="Karawczyk K."/>
            <person name="Piernik-Szablinska J."/>
            <person name="Szczecinska M."/>
            <person name="Mazdziarz M."/>
        </authorList>
    </citation>
    <scope>NUCLEOTIDE SEQUENCE [LARGE SCALE GENOMIC DNA]</scope>
    <source>
        <strain evidence="3">Rf_01</strain>
        <tissue evidence="3">Aerial parts of the thallus</tissue>
    </source>
</reference>
<protein>
    <recommendedName>
        <fullName evidence="2">HTH CENPB-type domain-containing protein</fullName>
    </recommendedName>
</protein>
<dbReference type="Proteomes" id="UP001605036">
    <property type="component" value="Unassembled WGS sequence"/>
</dbReference>
<accession>A0ABD1YUN4</accession>
<feature type="domain" description="HTH CENPB-type" evidence="2">
    <location>
        <begin position="70"/>
        <end position="140"/>
    </location>
</feature>
<dbReference type="SUPFAM" id="SSF46689">
    <property type="entry name" value="Homeodomain-like"/>
    <property type="match status" value="1"/>
</dbReference>
<dbReference type="InterPro" id="IPR009057">
    <property type="entry name" value="Homeodomain-like_sf"/>
</dbReference>
<evidence type="ECO:0000313" key="3">
    <source>
        <dbReference type="EMBL" id="KAL2634195.1"/>
    </source>
</evidence>
<organism evidence="3 4">
    <name type="scientific">Riccia fluitans</name>
    <dbReference type="NCBI Taxonomy" id="41844"/>
    <lineage>
        <taxon>Eukaryota</taxon>
        <taxon>Viridiplantae</taxon>
        <taxon>Streptophyta</taxon>
        <taxon>Embryophyta</taxon>
        <taxon>Marchantiophyta</taxon>
        <taxon>Marchantiopsida</taxon>
        <taxon>Marchantiidae</taxon>
        <taxon>Marchantiales</taxon>
        <taxon>Ricciaceae</taxon>
        <taxon>Riccia</taxon>
    </lineage>
</organism>
<dbReference type="InterPro" id="IPR050863">
    <property type="entry name" value="CenT-Element_Derived"/>
</dbReference>
<dbReference type="PANTHER" id="PTHR19303:SF73">
    <property type="entry name" value="PROTEIN PDC2"/>
    <property type="match status" value="1"/>
</dbReference>
<dbReference type="EMBL" id="JBHFFA010000003">
    <property type="protein sequence ID" value="KAL2634195.1"/>
    <property type="molecule type" value="Genomic_DNA"/>
</dbReference>
<dbReference type="PANTHER" id="PTHR19303">
    <property type="entry name" value="TRANSPOSON"/>
    <property type="match status" value="1"/>
</dbReference>
<evidence type="ECO:0000313" key="4">
    <source>
        <dbReference type="Proteomes" id="UP001605036"/>
    </source>
</evidence>
<evidence type="ECO:0000256" key="1">
    <source>
        <dbReference type="ARBA" id="ARBA00023125"/>
    </source>
</evidence>
<keyword evidence="4" id="KW-1185">Reference proteome</keyword>
<dbReference type="SMART" id="SM00674">
    <property type="entry name" value="CENPB"/>
    <property type="match status" value="1"/>
</dbReference>
<gene>
    <name evidence="3" type="ORF">R1flu_005674</name>
</gene>
<dbReference type="Pfam" id="PF03221">
    <property type="entry name" value="HTH_Tnp_Tc5"/>
    <property type="match status" value="1"/>
</dbReference>
<keyword evidence="1" id="KW-0238">DNA-binding</keyword>